<protein>
    <submittedName>
        <fullName evidence="3">Type II secretion system protein</fullName>
    </submittedName>
</protein>
<dbReference type="NCBIfam" id="TIGR02532">
    <property type="entry name" value="IV_pilin_GFxxxE"/>
    <property type="match status" value="1"/>
</dbReference>
<organism evidence="3 4">
    <name type="scientific">Salmonella enterica subsp. enterica serovar Poona</name>
    <dbReference type="NCBI Taxonomy" id="436295"/>
    <lineage>
        <taxon>Bacteria</taxon>
        <taxon>Pseudomonadati</taxon>
        <taxon>Pseudomonadota</taxon>
        <taxon>Gammaproteobacteria</taxon>
        <taxon>Enterobacterales</taxon>
        <taxon>Enterobacteriaceae</taxon>
        <taxon>Salmonella</taxon>
    </lineage>
</organism>
<dbReference type="Pfam" id="PF07963">
    <property type="entry name" value="N_methyl"/>
    <property type="match status" value="1"/>
</dbReference>
<dbReference type="Proteomes" id="UP000839895">
    <property type="component" value="Unassembled WGS sequence"/>
</dbReference>
<comment type="subcellular location">
    <subcellularLocation>
        <location evidence="1">Membrane</location>
        <topology evidence="1">Single-pass membrane protein</topology>
    </subcellularLocation>
</comment>
<evidence type="ECO:0000256" key="1">
    <source>
        <dbReference type="ARBA" id="ARBA00004167"/>
    </source>
</evidence>
<accession>A0A5V6NK62</accession>
<sequence length="534" mass="59446">MLNESNYEDDVRQHGFTLIETIVVLTIAVMMIGVGATAYSNYSENLKAKKTAEEIKTIGYAYKTYLSSNRLDIINSCLSVLKDGNKKVLDNNLEISGLTPDECSLHMKNLQTGLTDYVPAGVKIPERNPYKQTYFGYGQVKINENDTAKSVTTPLIVANPSDKTSQSKLEHLTEAKIAQLADPSTGFTYEKNGNIEVGGNVLFNFDKINQMAQNNLSAGAIFYTGGSLGVESELGYLDQQTADRRYLVRDKISGHSEYNRMNTDLDMGKNKVSNVTGLQMVSNDNAAVSEGASCYTKIGQDTEGNAIYNGVPNEIRQSRNGGPLRCTLYNENELVYDSGLSSTVLRKEDYSHGVQQINAYYWQAPATKSFSVPSPTRLTGNLARWTYLTPQYAPDQLLYVLSHDKRFFKKDDVHKQRLGIYVPSWYPYGNVTVCPIMFKKNETQLVRDNVPSPSQNTKDFLTAVYTSPESSATIYQTASDTSCFQMGPGESRGIYGYVHSIAIRYKGNVIPAFFRKFEISDDCDAIGKMDSDYD</sequence>
<evidence type="ECO:0000313" key="3">
    <source>
        <dbReference type="EMBL" id="EBU8136847.1"/>
    </source>
</evidence>
<dbReference type="InterPro" id="IPR045584">
    <property type="entry name" value="Pilin-like"/>
</dbReference>
<evidence type="ECO:0000256" key="2">
    <source>
        <dbReference type="SAM" id="Phobius"/>
    </source>
</evidence>
<feature type="transmembrane region" description="Helical" evidence="2">
    <location>
        <begin position="15"/>
        <end position="39"/>
    </location>
</feature>
<dbReference type="EMBL" id="AAHDIV010000049">
    <property type="protein sequence ID" value="EBU8136847.1"/>
    <property type="molecule type" value="Genomic_DNA"/>
</dbReference>
<name>A0A5V6NK62_SALET</name>
<proteinExistence type="predicted"/>
<gene>
    <name evidence="3" type="ORF">DLM27_24850</name>
</gene>
<comment type="caution">
    <text evidence="3">The sequence shown here is derived from an EMBL/GenBank/DDBJ whole genome shotgun (WGS) entry which is preliminary data.</text>
</comment>
<dbReference type="GO" id="GO:0016020">
    <property type="term" value="C:membrane"/>
    <property type="evidence" value="ECO:0007669"/>
    <property type="project" value="UniProtKB-SubCell"/>
</dbReference>
<keyword evidence="2" id="KW-0812">Transmembrane</keyword>
<evidence type="ECO:0000313" key="4">
    <source>
        <dbReference type="Proteomes" id="UP000839895"/>
    </source>
</evidence>
<keyword evidence="2" id="KW-0472">Membrane</keyword>
<dbReference type="InterPro" id="IPR012902">
    <property type="entry name" value="N_methyl_site"/>
</dbReference>
<reference evidence="3 4" key="1">
    <citation type="submission" date="2018-05" db="EMBL/GenBank/DDBJ databases">
        <authorList>
            <person name="Ashton P.M."/>
            <person name="Dallman T."/>
            <person name="Nair S."/>
            <person name="De Pinna E."/>
            <person name="Peters T."/>
            <person name="Grant K."/>
        </authorList>
    </citation>
    <scope>NUCLEOTIDE SEQUENCE [LARGE SCALE GENOMIC DNA]</scope>
    <source>
        <strain evidence="3 4">127535</strain>
    </source>
</reference>
<keyword evidence="2" id="KW-1133">Transmembrane helix</keyword>
<dbReference type="AlphaFoldDB" id="A0A5V6NK62"/>
<dbReference type="SUPFAM" id="SSF54523">
    <property type="entry name" value="Pili subunits"/>
    <property type="match status" value="1"/>
</dbReference>